<feature type="transmembrane region" description="Helical" evidence="1">
    <location>
        <begin position="60"/>
        <end position="81"/>
    </location>
</feature>
<reference evidence="2 3" key="1">
    <citation type="journal article" date="2018" name="Arch. Microbiol.">
        <title>New insights into the metabolic potential of the phototrophic purple bacterium Rhodopila globiformis DSM 161(T) from its draft genome sequence and evidence for a vanadium-dependent nitrogenase.</title>
        <authorList>
            <person name="Imhoff J.F."/>
            <person name="Rahn T."/>
            <person name="Kunzel S."/>
            <person name="Neulinger S.C."/>
        </authorList>
    </citation>
    <scope>NUCLEOTIDE SEQUENCE [LARGE SCALE GENOMIC DNA]</scope>
    <source>
        <strain evidence="2 3">DSM 161</strain>
    </source>
</reference>
<feature type="transmembrane region" description="Helical" evidence="1">
    <location>
        <begin position="35"/>
        <end position="54"/>
    </location>
</feature>
<dbReference type="EMBL" id="NHRY01000072">
    <property type="protein sequence ID" value="PPQ35514.1"/>
    <property type="molecule type" value="Genomic_DNA"/>
</dbReference>
<comment type="caution">
    <text evidence="2">The sequence shown here is derived from an EMBL/GenBank/DDBJ whole genome shotgun (WGS) entry which is preliminary data.</text>
</comment>
<evidence type="ECO:0000313" key="3">
    <source>
        <dbReference type="Proteomes" id="UP000239724"/>
    </source>
</evidence>
<keyword evidence="1" id="KW-1133">Transmembrane helix</keyword>
<protein>
    <submittedName>
        <fullName evidence="2">Uncharacterized protein</fullName>
    </submittedName>
</protein>
<accession>A0A2S6NKL6</accession>
<gene>
    <name evidence="2" type="ORF">CCS01_07480</name>
</gene>
<dbReference type="Proteomes" id="UP000239724">
    <property type="component" value="Unassembled WGS sequence"/>
</dbReference>
<name>A0A2S6NKL6_RHOGL</name>
<dbReference type="AlphaFoldDB" id="A0A2S6NKL6"/>
<keyword evidence="3" id="KW-1185">Reference proteome</keyword>
<evidence type="ECO:0000256" key="1">
    <source>
        <dbReference type="SAM" id="Phobius"/>
    </source>
</evidence>
<sequence length="83" mass="9040">MSHSVILLPFVVAFVIFVVRFYFREHAASMANPSFLLAAGSSAMIVLYLVLNVLDRLGTYGTLGFGLVGLALLGVSILRMFML</sequence>
<keyword evidence="1" id="KW-0472">Membrane</keyword>
<proteinExistence type="predicted"/>
<evidence type="ECO:0000313" key="2">
    <source>
        <dbReference type="EMBL" id="PPQ35514.1"/>
    </source>
</evidence>
<feature type="transmembrane region" description="Helical" evidence="1">
    <location>
        <begin position="6"/>
        <end position="23"/>
    </location>
</feature>
<keyword evidence="1" id="KW-0812">Transmembrane</keyword>
<dbReference type="RefSeq" id="WP_104518228.1">
    <property type="nucleotide sequence ID" value="NZ_NHRY01000072.1"/>
</dbReference>
<organism evidence="2 3">
    <name type="scientific">Rhodopila globiformis</name>
    <name type="common">Rhodopseudomonas globiformis</name>
    <dbReference type="NCBI Taxonomy" id="1071"/>
    <lineage>
        <taxon>Bacteria</taxon>
        <taxon>Pseudomonadati</taxon>
        <taxon>Pseudomonadota</taxon>
        <taxon>Alphaproteobacteria</taxon>
        <taxon>Acetobacterales</taxon>
        <taxon>Acetobacteraceae</taxon>
        <taxon>Rhodopila</taxon>
    </lineage>
</organism>